<gene>
    <name evidence="1" type="ORF">GCM10023185_17520</name>
</gene>
<comment type="caution">
    <text evidence="1">The sequence shown here is derived from an EMBL/GenBank/DDBJ whole genome shotgun (WGS) entry which is preliminary data.</text>
</comment>
<dbReference type="Proteomes" id="UP001501153">
    <property type="component" value="Unassembled WGS sequence"/>
</dbReference>
<accession>A0ABP8IBD6</accession>
<reference evidence="2" key="1">
    <citation type="journal article" date="2019" name="Int. J. Syst. Evol. Microbiol.">
        <title>The Global Catalogue of Microorganisms (GCM) 10K type strain sequencing project: providing services to taxonomists for standard genome sequencing and annotation.</title>
        <authorList>
            <consortium name="The Broad Institute Genomics Platform"/>
            <consortium name="The Broad Institute Genome Sequencing Center for Infectious Disease"/>
            <person name="Wu L."/>
            <person name="Ma J."/>
        </authorList>
    </citation>
    <scope>NUCLEOTIDE SEQUENCE [LARGE SCALE GENOMIC DNA]</scope>
    <source>
        <strain evidence="2">JCM 17923</strain>
    </source>
</reference>
<proteinExistence type="predicted"/>
<dbReference type="RefSeq" id="WP_345235650.1">
    <property type="nucleotide sequence ID" value="NZ_BAABGZ010000017.1"/>
</dbReference>
<protein>
    <submittedName>
        <fullName evidence="1">Uncharacterized protein</fullName>
    </submittedName>
</protein>
<evidence type="ECO:0000313" key="1">
    <source>
        <dbReference type="EMBL" id="GAA4355034.1"/>
    </source>
</evidence>
<keyword evidence="2" id="KW-1185">Reference proteome</keyword>
<name>A0ABP8IBD6_9BACT</name>
<dbReference type="EMBL" id="BAABGZ010000017">
    <property type="protein sequence ID" value="GAA4355034.1"/>
    <property type="molecule type" value="Genomic_DNA"/>
</dbReference>
<sequence length="126" mass="14702">MEEGINYRQQLHAWLTETVEHEKPAAGIVAFRFGLTETEESYVLYLAGHTKHDKDNYEWACYEPEFMAETELHFPIKDEQQWEWILLEVIRSLGWGLRTEVIDASFLGGEMPVYTGFVGGDLFRIK</sequence>
<organism evidence="1 2">
    <name type="scientific">Hymenobacter saemangeumensis</name>
    <dbReference type="NCBI Taxonomy" id="1084522"/>
    <lineage>
        <taxon>Bacteria</taxon>
        <taxon>Pseudomonadati</taxon>
        <taxon>Bacteroidota</taxon>
        <taxon>Cytophagia</taxon>
        <taxon>Cytophagales</taxon>
        <taxon>Hymenobacteraceae</taxon>
        <taxon>Hymenobacter</taxon>
    </lineage>
</organism>
<evidence type="ECO:0000313" key="2">
    <source>
        <dbReference type="Proteomes" id="UP001501153"/>
    </source>
</evidence>